<dbReference type="Gramene" id="VVA18682">
    <property type="protein sequence ID" value="VVA18682"/>
    <property type="gene ID" value="Prudul26B008911"/>
</dbReference>
<protein>
    <submittedName>
        <fullName evidence="2">PREDICTED: reverse mRNAase</fullName>
    </submittedName>
</protein>
<dbReference type="Gene3D" id="3.30.420.10">
    <property type="entry name" value="Ribonuclease H-like superfamily/Ribonuclease H"/>
    <property type="match status" value="1"/>
</dbReference>
<dbReference type="InterPro" id="IPR044730">
    <property type="entry name" value="RNase_H-like_dom_plant"/>
</dbReference>
<organism evidence="2 3">
    <name type="scientific">Prunus dulcis</name>
    <name type="common">Almond</name>
    <name type="synonym">Amygdalus dulcis</name>
    <dbReference type="NCBI Taxonomy" id="3755"/>
    <lineage>
        <taxon>Eukaryota</taxon>
        <taxon>Viridiplantae</taxon>
        <taxon>Streptophyta</taxon>
        <taxon>Embryophyta</taxon>
        <taxon>Tracheophyta</taxon>
        <taxon>Spermatophyta</taxon>
        <taxon>Magnoliopsida</taxon>
        <taxon>eudicotyledons</taxon>
        <taxon>Gunneridae</taxon>
        <taxon>Pentapetalae</taxon>
        <taxon>rosids</taxon>
        <taxon>fabids</taxon>
        <taxon>Rosales</taxon>
        <taxon>Rosaceae</taxon>
        <taxon>Amygdaloideae</taxon>
        <taxon>Amygdaleae</taxon>
        <taxon>Prunus</taxon>
    </lineage>
</organism>
<evidence type="ECO:0000313" key="3">
    <source>
        <dbReference type="Proteomes" id="UP000327085"/>
    </source>
</evidence>
<dbReference type="InterPro" id="IPR052929">
    <property type="entry name" value="RNase_H-like_EbsB-rel"/>
</dbReference>
<dbReference type="InParanoid" id="A0A5E4ET70"/>
<dbReference type="GO" id="GO:0004523">
    <property type="term" value="F:RNA-DNA hybrid ribonuclease activity"/>
    <property type="evidence" value="ECO:0007669"/>
    <property type="project" value="InterPro"/>
</dbReference>
<dbReference type="Proteomes" id="UP000327085">
    <property type="component" value="Chromosome 3"/>
</dbReference>
<accession>A0A5E4ET70</accession>
<dbReference type="PANTHER" id="PTHR47074">
    <property type="entry name" value="BNAC02G40300D PROTEIN"/>
    <property type="match status" value="1"/>
</dbReference>
<dbReference type="InterPro" id="IPR036397">
    <property type="entry name" value="RNaseH_sf"/>
</dbReference>
<dbReference type="AlphaFoldDB" id="A0A5E4ET70"/>
<sequence>MIFNGAVHLAEEYGDLMRRESNIVIEKASKWSHPPVGKFKLNVDAAYIPDMGVGGIGAVIRNEKGEVMVATALPLHTATSPKHAEIMALQFGLNFAWDAGFSSILVESDSQAVVNNLNTDEESFAPKGHLIDDIKRSLQQLENVTVSFIPSGCNQVVVHILAKHALNCNSIVTRVEGFPSGWSRSLLMIQLYPLKA</sequence>
<dbReference type="OMA" id="RLATNWI"/>
<proteinExistence type="predicted"/>
<dbReference type="InterPro" id="IPR002156">
    <property type="entry name" value="RNaseH_domain"/>
</dbReference>
<dbReference type="GO" id="GO:0003676">
    <property type="term" value="F:nucleic acid binding"/>
    <property type="evidence" value="ECO:0007669"/>
    <property type="project" value="InterPro"/>
</dbReference>
<dbReference type="EMBL" id="CABIKO010000031">
    <property type="protein sequence ID" value="VVA18682.1"/>
    <property type="molecule type" value="Genomic_DNA"/>
</dbReference>
<dbReference type="SUPFAM" id="SSF53098">
    <property type="entry name" value="Ribonuclease H-like"/>
    <property type="match status" value="1"/>
</dbReference>
<dbReference type="Pfam" id="PF13456">
    <property type="entry name" value="RVT_3"/>
    <property type="match status" value="1"/>
</dbReference>
<feature type="domain" description="RNase H type-1" evidence="1">
    <location>
        <begin position="42"/>
        <end position="165"/>
    </location>
</feature>
<evidence type="ECO:0000313" key="2">
    <source>
        <dbReference type="EMBL" id="VVA18682.1"/>
    </source>
</evidence>
<dbReference type="InterPro" id="IPR012337">
    <property type="entry name" value="RNaseH-like_sf"/>
</dbReference>
<reference evidence="3" key="1">
    <citation type="journal article" date="2020" name="Plant J.">
        <title>Transposons played a major role in the diversification between the closely related almond and peach genomes: results from the almond genome sequence.</title>
        <authorList>
            <person name="Alioto T."/>
            <person name="Alexiou K.G."/>
            <person name="Bardil A."/>
            <person name="Barteri F."/>
            <person name="Castanera R."/>
            <person name="Cruz F."/>
            <person name="Dhingra A."/>
            <person name="Duval H."/>
            <person name="Fernandez I Marti A."/>
            <person name="Frias L."/>
            <person name="Galan B."/>
            <person name="Garcia J.L."/>
            <person name="Howad W."/>
            <person name="Gomez-Garrido J."/>
            <person name="Gut M."/>
            <person name="Julca I."/>
            <person name="Morata J."/>
            <person name="Puigdomenech P."/>
            <person name="Ribeca P."/>
            <person name="Rubio Cabetas M.J."/>
            <person name="Vlasova A."/>
            <person name="Wirthensohn M."/>
            <person name="Garcia-Mas J."/>
            <person name="Gabaldon T."/>
            <person name="Casacuberta J.M."/>
            <person name="Arus P."/>
        </authorList>
    </citation>
    <scope>NUCLEOTIDE SEQUENCE [LARGE SCALE GENOMIC DNA]</scope>
    <source>
        <strain evidence="3">cv. Texas</strain>
    </source>
</reference>
<dbReference type="PANTHER" id="PTHR47074:SF75">
    <property type="entry name" value="RNASE H TYPE-1 DOMAIN-CONTAINING PROTEIN"/>
    <property type="match status" value="1"/>
</dbReference>
<gene>
    <name evidence="2" type="ORF">ALMOND_2B008911</name>
</gene>
<name>A0A5E4ET70_PRUDU</name>
<dbReference type="CDD" id="cd06222">
    <property type="entry name" value="RNase_H_like"/>
    <property type="match status" value="1"/>
</dbReference>
<evidence type="ECO:0000259" key="1">
    <source>
        <dbReference type="Pfam" id="PF13456"/>
    </source>
</evidence>